<organism evidence="5 6">
    <name type="scientific">Tectimicrobiota bacterium</name>
    <dbReference type="NCBI Taxonomy" id="2528274"/>
    <lineage>
        <taxon>Bacteria</taxon>
        <taxon>Pseudomonadati</taxon>
        <taxon>Nitrospinota/Tectimicrobiota group</taxon>
        <taxon>Candidatus Tectimicrobiota</taxon>
    </lineage>
</organism>
<reference evidence="5" key="1">
    <citation type="submission" date="2019-03" db="EMBL/GenBank/DDBJ databases">
        <title>Lake Tanganyika Metagenome-Assembled Genomes (MAGs).</title>
        <authorList>
            <person name="Tran P."/>
        </authorList>
    </citation>
    <scope>NUCLEOTIDE SEQUENCE</scope>
    <source>
        <strain evidence="5">K_DeepCast_65m_m2_066</strain>
    </source>
</reference>
<keyword evidence="1" id="KW-0456">Lyase</keyword>
<dbReference type="Proteomes" id="UP000712673">
    <property type="component" value="Unassembled WGS sequence"/>
</dbReference>
<comment type="caution">
    <text evidence="5">The sequence shown here is derived from an EMBL/GenBank/DDBJ whole genome shotgun (WGS) entry which is preliminary data.</text>
</comment>
<gene>
    <name evidence="5" type="ORF">FJZ47_07560</name>
</gene>
<dbReference type="GO" id="GO:0071555">
    <property type="term" value="P:cell wall organization"/>
    <property type="evidence" value="ECO:0007669"/>
    <property type="project" value="UniProtKB-KW"/>
</dbReference>
<comment type="similarity">
    <text evidence="3">Belongs to the RlpA family.</text>
</comment>
<keyword evidence="2" id="KW-0961">Cell wall biogenesis/degradation</keyword>
<evidence type="ECO:0000256" key="2">
    <source>
        <dbReference type="ARBA" id="ARBA00023316"/>
    </source>
</evidence>
<dbReference type="AlphaFoldDB" id="A0A937VYW3"/>
<proteinExistence type="inferred from homology"/>
<dbReference type="PANTHER" id="PTHR34183:SF1">
    <property type="entry name" value="ENDOLYTIC PEPTIDOGLYCAN TRANSGLYCOSYLASE RLPA"/>
    <property type="match status" value="1"/>
</dbReference>
<accession>A0A937VYW3</accession>
<dbReference type="PANTHER" id="PTHR34183">
    <property type="entry name" value="ENDOLYTIC PEPTIDOGLYCAN TRANSGLYCOSYLASE RLPA"/>
    <property type="match status" value="1"/>
</dbReference>
<evidence type="ECO:0000256" key="3">
    <source>
        <dbReference type="RuleBase" id="RU003495"/>
    </source>
</evidence>
<evidence type="ECO:0000256" key="1">
    <source>
        <dbReference type="ARBA" id="ARBA00023239"/>
    </source>
</evidence>
<dbReference type="Pfam" id="PF03330">
    <property type="entry name" value="DPBB_1"/>
    <property type="match status" value="1"/>
</dbReference>
<evidence type="ECO:0000313" key="6">
    <source>
        <dbReference type="Proteomes" id="UP000712673"/>
    </source>
</evidence>
<evidence type="ECO:0000313" key="5">
    <source>
        <dbReference type="EMBL" id="MBM3223641.1"/>
    </source>
</evidence>
<name>A0A937VYW3_UNCTE</name>
<dbReference type="EMBL" id="VGLS01000175">
    <property type="protein sequence ID" value="MBM3223641.1"/>
    <property type="molecule type" value="Genomic_DNA"/>
</dbReference>
<dbReference type="InterPro" id="IPR036908">
    <property type="entry name" value="RlpA-like_sf"/>
</dbReference>
<dbReference type="HAMAP" id="MF_02071">
    <property type="entry name" value="RlpA"/>
    <property type="match status" value="1"/>
</dbReference>
<dbReference type="InterPro" id="IPR009009">
    <property type="entry name" value="RlpA-like_DPBB"/>
</dbReference>
<feature type="non-terminal residue" evidence="5">
    <location>
        <position position="152"/>
    </location>
</feature>
<dbReference type="InterPro" id="IPR012997">
    <property type="entry name" value="RplA"/>
</dbReference>
<protein>
    <submittedName>
        <fullName evidence="5">Septal ring lytic transglycosylase RlpA family protein</fullName>
    </submittedName>
</protein>
<dbReference type="Gene3D" id="2.40.40.10">
    <property type="entry name" value="RlpA-like domain"/>
    <property type="match status" value="1"/>
</dbReference>
<dbReference type="NCBIfam" id="TIGR00413">
    <property type="entry name" value="rlpA"/>
    <property type="match status" value="1"/>
</dbReference>
<dbReference type="CDD" id="cd22268">
    <property type="entry name" value="DPBB_RlpA-like"/>
    <property type="match status" value="1"/>
</dbReference>
<dbReference type="GO" id="GO:0016829">
    <property type="term" value="F:lyase activity"/>
    <property type="evidence" value="ECO:0007669"/>
    <property type="project" value="UniProtKB-KW"/>
</dbReference>
<dbReference type="InterPro" id="IPR034718">
    <property type="entry name" value="RlpA"/>
</dbReference>
<sequence>MDHRTQGDRTGRLHIWYYTCWLGALLLLASCSSRPAPPPATVPSPLPDVIPVPEGTPQYGLASWYGKERHGRRTASGEIYDSEQLTAAHRTAPFGTYALVTNLANGRTVQVRINDRGPSIPGRVIDLSYGAARQLDMVRAGVARVRVEWLAG</sequence>
<feature type="domain" description="RlpA-like protein double-psi beta-barrel" evidence="4">
    <location>
        <begin position="60"/>
        <end position="147"/>
    </location>
</feature>
<dbReference type="PROSITE" id="PS51257">
    <property type="entry name" value="PROKAR_LIPOPROTEIN"/>
    <property type="match status" value="1"/>
</dbReference>
<evidence type="ECO:0000259" key="4">
    <source>
        <dbReference type="Pfam" id="PF03330"/>
    </source>
</evidence>
<dbReference type="SUPFAM" id="SSF50685">
    <property type="entry name" value="Barwin-like endoglucanases"/>
    <property type="match status" value="1"/>
</dbReference>